<feature type="region of interest" description="Disordered" evidence="11">
    <location>
        <begin position="486"/>
        <end position="507"/>
    </location>
</feature>
<dbReference type="Pfam" id="PF06293">
    <property type="entry name" value="Kdo"/>
    <property type="match status" value="1"/>
</dbReference>
<keyword evidence="6" id="KW-0547">Nucleotide-binding</keyword>
<evidence type="ECO:0000256" key="3">
    <source>
        <dbReference type="ARBA" id="ARBA00022527"/>
    </source>
</evidence>
<dbReference type="GO" id="GO:0008033">
    <property type="term" value="P:tRNA processing"/>
    <property type="evidence" value="ECO:0007669"/>
    <property type="project" value="UniProtKB-KW"/>
</dbReference>
<dbReference type="GO" id="GO:0004674">
    <property type="term" value="F:protein serine/threonine kinase activity"/>
    <property type="evidence" value="ECO:0007669"/>
    <property type="project" value="UniProtKB-KW"/>
</dbReference>
<dbReference type="SUPFAM" id="SSF90257">
    <property type="entry name" value="Myosin rod fragments"/>
    <property type="match status" value="1"/>
</dbReference>
<evidence type="ECO:0000256" key="1">
    <source>
        <dbReference type="ARBA" id="ARBA00010630"/>
    </source>
</evidence>
<feature type="compositionally biased region" description="Polar residues" evidence="11">
    <location>
        <begin position="1"/>
        <end position="11"/>
    </location>
</feature>
<dbReference type="Gene3D" id="1.20.5.340">
    <property type="match status" value="1"/>
</dbReference>
<dbReference type="GO" id="GO:0070525">
    <property type="term" value="P:tRNA threonylcarbamoyladenosine metabolic process"/>
    <property type="evidence" value="ECO:0007669"/>
    <property type="project" value="TreeGrafter"/>
</dbReference>
<keyword evidence="8" id="KW-0067">ATP-binding</keyword>
<comment type="similarity">
    <text evidence="1">Belongs to the protein kinase superfamily. BUD32 family.</text>
</comment>
<dbReference type="InterPro" id="IPR011009">
    <property type="entry name" value="Kinase-like_dom_sf"/>
</dbReference>
<evidence type="ECO:0000256" key="4">
    <source>
        <dbReference type="ARBA" id="ARBA00022679"/>
    </source>
</evidence>
<evidence type="ECO:0000256" key="10">
    <source>
        <dbReference type="ARBA" id="ARBA00048679"/>
    </source>
</evidence>
<evidence type="ECO:0000313" key="12">
    <source>
        <dbReference type="WBParaSite" id="SSLN_0000288301-mRNA-1"/>
    </source>
</evidence>
<dbReference type="FunFam" id="3.30.200.20:FF:000201">
    <property type="entry name" value="TP53-regulating kinase isoform X1"/>
    <property type="match status" value="1"/>
</dbReference>
<evidence type="ECO:0000256" key="9">
    <source>
        <dbReference type="ARBA" id="ARBA00047899"/>
    </source>
</evidence>
<accession>A0A183SEZ8</accession>
<keyword evidence="7" id="KW-0418">Kinase</keyword>
<dbReference type="GO" id="GO:0005634">
    <property type="term" value="C:nucleus"/>
    <property type="evidence" value="ECO:0007669"/>
    <property type="project" value="TreeGrafter"/>
</dbReference>
<feature type="region of interest" description="Disordered" evidence="11">
    <location>
        <begin position="1"/>
        <end position="29"/>
    </location>
</feature>
<keyword evidence="4" id="KW-0808">Transferase</keyword>
<dbReference type="PANTHER" id="PTHR12209:SF0">
    <property type="entry name" value="EKC_KEOPS COMPLEX SUBUNIT TP53RK"/>
    <property type="match status" value="1"/>
</dbReference>
<dbReference type="AlphaFoldDB" id="A0A183SEZ8"/>
<sequence length="538" mass="60358">LDLPQQATNLRDSVDSGGGGDNAAVAASTEVEEEEAVLGPVRKLGTQAKTRYLVAKARVLEEDNEKLRVDLKNANDEISRLTARLQEIETDRAKLQRLAGNQGSQLDRLKTDLEEAHNRNDSLINEKTALERQVETLKRASDQQTSSQKTVGIRLNRALEEAEKQRGEAERARTAARDSMEASRRQIDQLTTDNRRLERQKQELIAGFKKQMRLIDVLRRQKVGFFMDNSSGDAEVVSAFDAIVPPPHPPGELIRQGAEARIYSAQLLTTLPKPCIVKERFVKTYRHETLDALLSLKRMRAEARQLLKCRQLGLPVPAIYHVDMARRQLWMEDVGPNAVPLGAWLSCLLQDDDLDRGEKAEKLDLMAHRLGDLLAKMHASNVIHGDLTTANILVQMNVSGKKYSDYRLFLIDFGLSSFNPVTSRFREEVAVDLYVLERALVSSLARRDEEQEDGIFSPQHFFATFLAAYSEAYAAQVVARSIAGDGGVGERKQSKRNRLDTNATAAKRTLEDGRRELETILSALKEVQARGRKRLMVG</sequence>
<name>A0A183SEZ8_SCHSO</name>
<dbReference type="Gene3D" id="3.30.200.20">
    <property type="entry name" value="Phosphorylase Kinase, domain 1"/>
    <property type="match status" value="1"/>
</dbReference>
<evidence type="ECO:0000256" key="8">
    <source>
        <dbReference type="ARBA" id="ARBA00022840"/>
    </source>
</evidence>
<keyword evidence="3" id="KW-0723">Serine/threonine-protein kinase</keyword>
<dbReference type="PROSITE" id="PS00109">
    <property type="entry name" value="PROTEIN_KINASE_TYR"/>
    <property type="match status" value="1"/>
</dbReference>
<comment type="catalytic activity">
    <reaction evidence="10">
        <text>L-seryl-[protein] + ATP = O-phospho-L-seryl-[protein] + ADP + H(+)</text>
        <dbReference type="Rhea" id="RHEA:17989"/>
        <dbReference type="Rhea" id="RHEA-COMP:9863"/>
        <dbReference type="Rhea" id="RHEA-COMP:11604"/>
        <dbReference type="ChEBI" id="CHEBI:15378"/>
        <dbReference type="ChEBI" id="CHEBI:29999"/>
        <dbReference type="ChEBI" id="CHEBI:30616"/>
        <dbReference type="ChEBI" id="CHEBI:83421"/>
        <dbReference type="ChEBI" id="CHEBI:456216"/>
        <dbReference type="EC" id="2.7.11.1"/>
    </reaction>
</comment>
<dbReference type="EC" id="2.7.11.1" evidence="2"/>
<organism evidence="12">
    <name type="scientific">Schistocephalus solidus</name>
    <name type="common">Tapeworm</name>
    <dbReference type="NCBI Taxonomy" id="70667"/>
    <lineage>
        <taxon>Eukaryota</taxon>
        <taxon>Metazoa</taxon>
        <taxon>Spiralia</taxon>
        <taxon>Lophotrochozoa</taxon>
        <taxon>Platyhelminthes</taxon>
        <taxon>Cestoda</taxon>
        <taxon>Eucestoda</taxon>
        <taxon>Diphyllobothriidea</taxon>
        <taxon>Diphyllobothriidae</taxon>
        <taxon>Schistocephalus</taxon>
    </lineage>
</organism>
<evidence type="ECO:0000256" key="2">
    <source>
        <dbReference type="ARBA" id="ARBA00012513"/>
    </source>
</evidence>
<dbReference type="PANTHER" id="PTHR12209">
    <property type="entry name" value="NON-SPECIFIC SERINE/THREONINE PROTEIN KINASE"/>
    <property type="match status" value="1"/>
</dbReference>
<dbReference type="GO" id="GO:0005524">
    <property type="term" value="F:ATP binding"/>
    <property type="evidence" value="ECO:0007669"/>
    <property type="project" value="UniProtKB-KW"/>
</dbReference>
<protein>
    <recommendedName>
        <fullName evidence="2">non-specific serine/threonine protein kinase</fullName>
        <ecNumber evidence="2">2.7.11.1</ecNumber>
    </recommendedName>
</protein>
<keyword evidence="5" id="KW-0819">tRNA processing</keyword>
<dbReference type="WBParaSite" id="SSLN_0000288301-mRNA-1">
    <property type="protein sequence ID" value="SSLN_0000288301-mRNA-1"/>
    <property type="gene ID" value="SSLN_0000288301"/>
</dbReference>
<proteinExistence type="inferred from homology"/>
<evidence type="ECO:0000256" key="7">
    <source>
        <dbReference type="ARBA" id="ARBA00022777"/>
    </source>
</evidence>
<evidence type="ECO:0000256" key="11">
    <source>
        <dbReference type="SAM" id="MobiDB-lite"/>
    </source>
</evidence>
<evidence type="ECO:0000256" key="5">
    <source>
        <dbReference type="ARBA" id="ARBA00022694"/>
    </source>
</evidence>
<dbReference type="Gene3D" id="1.10.510.10">
    <property type="entry name" value="Transferase(Phosphotransferase) domain 1"/>
    <property type="match status" value="1"/>
</dbReference>
<dbReference type="GO" id="GO:0000408">
    <property type="term" value="C:EKC/KEOPS complex"/>
    <property type="evidence" value="ECO:0007669"/>
    <property type="project" value="TreeGrafter"/>
</dbReference>
<comment type="catalytic activity">
    <reaction evidence="9">
        <text>L-threonyl-[protein] + ATP = O-phospho-L-threonyl-[protein] + ADP + H(+)</text>
        <dbReference type="Rhea" id="RHEA:46608"/>
        <dbReference type="Rhea" id="RHEA-COMP:11060"/>
        <dbReference type="Rhea" id="RHEA-COMP:11605"/>
        <dbReference type="ChEBI" id="CHEBI:15378"/>
        <dbReference type="ChEBI" id="CHEBI:30013"/>
        <dbReference type="ChEBI" id="CHEBI:30616"/>
        <dbReference type="ChEBI" id="CHEBI:61977"/>
        <dbReference type="ChEBI" id="CHEBI:456216"/>
        <dbReference type="EC" id="2.7.11.1"/>
    </reaction>
</comment>
<reference evidence="12" key="1">
    <citation type="submission" date="2016-06" db="UniProtKB">
        <authorList>
            <consortium name="WormBaseParasite"/>
        </authorList>
    </citation>
    <scope>IDENTIFICATION</scope>
</reference>
<dbReference type="GO" id="GO:0005829">
    <property type="term" value="C:cytosol"/>
    <property type="evidence" value="ECO:0007669"/>
    <property type="project" value="TreeGrafter"/>
</dbReference>
<feature type="region of interest" description="Disordered" evidence="11">
    <location>
        <begin position="162"/>
        <end position="185"/>
    </location>
</feature>
<evidence type="ECO:0000256" key="6">
    <source>
        <dbReference type="ARBA" id="ARBA00022741"/>
    </source>
</evidence>
<dbReference type="InterPro" id="IPR008266">
    <property type="entry name" value="Tyr_kinase_AS"/>
</dbReference>
<dbReference type="SUPFAM" id="SSF56112">
    <property type="entry name" value="Protein kinase-like (PK-like)"/>
    <property type="match status" value="1"/>
</dbReference>